<dbReference type="Gene3D" id="6.10.250.690">
    <property type="match status" value="1"/>
</dbReference>
<dbReference type="AlphaFoldDB" id="Q1IUY4"/>
<feature type="modified residue" description="4-aspartylphosphate" evidence="6">
    <location>
        <position position="51"/>
    </location>
</feature>
<dbReference type="eggNOG" id="COG0745">
    <property type="taxonomic scope" value="Bacteria"/>
</dbReference>
<keyword evidence="1 6" id="KW-0597">Phosphoprotein</keyword>
<organism evidence="10 11">
    <name type="scientific">Koribacter versatilis (strain Ellin345)</name>
    <dbReference type="NCBI Taxonomy" id="204669"/>
    <lineage>
        <taxon>Bacteria</taxon>
        <taxon>Pseudomonadati</taxon>
        <taxon>Acidobacteriota</taxon>
        <taxon>Terriglobia</taxon>
        <taxon>Terriglobales</taxon>
        <taxon>Candidatus Korobacteraceae</taxon>
        <taxon>Candidatus Korobacter</taxon>
    </lineage>
</organism>
<dbReference type="EMBL" id="CP000360">
    <property type="protein sequence ID" value="ABF39316.1"/>
    <property type="molecule type" value="Genomic_DNA"/>
</dbReference>
<accession>Q1IUY4</accession>
<keyword evidence="11" id="KW-1185">Reference proteome</keyword>
<dbReference type="PROSITE" id="PS50110">
    <property type="entry name" value="RESPONSE_REGULATORY"/>
    <property type="match status" value="1"/>
</dbReference>
<dbReference type="KEGG" id="aba:Acid345_0311"/>
<evidence type="ECO:0000256" key="5">
    <source>
        <dbReference type="ARBA" id="ARBA00023163"/>
    </source>
</evidence>
<dbReference type="GO" id="GO:0000976">
    <property type="term" value="F:transcription cis-regulatory region binding"/>
    <property type="evidence" value="ECO:0007669"/>
    <property type="project" value="TreeGrafter"/>
</dbReference>
<dbReference type="CDD" id="cd00383">
    <property type="entry name" value="trans_reg_C"/>
    <property type="match status" value="1"/>
</dbReference>
<evidence type="ECO:0000256" key="4">
    <source>
        <dbReference type="ARBA" id="ARBA00023125"/>
    </source>
</evidence>
<dbReference type="InterPro" id="IPR001789">
    <property type="entry name" value="Sig_transdc_resp-reg_receiver"/>
</dbReference>
<evidence type="ECO:0000259" key="9">
    <source>
        <dbReference type="PROSITE" id="PS51755"/>
    </source>
</evidence>
<dbReference type="GO" id="GO:0032993">
    <property type="term" value="C:protein-DNA complex"/>
    <property type="evidence" value="ECO:0007669"/>
    <property type="project" value="TreeGrafter"/>
</dbReference>
<dbReference type="CDD" id="cd17574">
    <property type="entry name" value="REC_OmpR"/>
    <property type="match status" value="1"/>
</dbReference>
<dbReference type="Proteomes" id="UP000002432">
    <property type="component" value="Chromosome"/>
</dbReference>
<evidence type="ECO:0000256" key="1">
    <source>
        <dbReference type="ARBA" id="ARBA00022553"/>
    </source>
</evidence>
<dbReference type="Gene3D" id="1.10.10.10">
    <property type="entry name" value="Winged helix-like DNA-binding domain superfamily/Winged helix DNA-binding domain"/>
    <property type="match status" value="1"/>
</dbReference>
<feature type="DNA-binding region" description="OmpR/PhoB-type" evidence="7">
    <location>
        <begin position="124"/>
        <end position="222"/>
    </location>
</feature>
<dbReference type="OrthoDB" id="9790442at2"/>
<dbReference type="SUPFAM" id="SSF52172">
    <property type="entry name" value="CheY-like"/>
    <property type="match status" value="1"/>
</dbReference>
<evidence type="ECO:0000313" key="11">
    <source>
        <dbReference type="Proteomes" id="UP000002432"/>
    </source>
</evidence>
<feature type="domain" description="OmpR/PhoB-type" evidence="9">
    <location>
        <begin position="124"/>
        <end position="222"/>
    </location>
</feature>
<evidence type="ECO:0000256" key="3">
    <source>
        <dbReference type="ARBA" id="ARBA00023015"/>
    </source>
</evidence>
<dbReference type="HOGENOM" id="CLU_000445_30_1_0"/>
<evidence type="ECO:0000256" key="2">
    <source>
        <dbReference type="ARBA" id="ARBA00023012"/>
    </source>
</evidence>
<feature type="domain" description="Response regulatory" evidence="8">
    <location>
        <begin position="2"/>
        <end position="116"/>
    </location>
</feature>
<dbReference type="SMART" id="SM00448">
    <property type="entry name" value="REC"/>
    <property type="match status" value="1"/>
</dbReference>
<keyword evidence="3" id="KW-0805">Transcription regulation</keyword>
<dbReference type="PANTHER" id="PTHR48111:SF1">
    <property type="entry name" value="TWO-COMPONENT RESPONSE REGULATOR ORR33"/>
    <property type="match status" value="1"/>
</dbReference>
<proteinExistence type="predicted"/>
<dbReference type="GO" id="GO:0000156">
    <property type="term" value="F:phosphorelay response regulator activity"/>
    <property type="evidence" value="ECO:0007669"/>
    <property type="project" value="TreeGrafter"/>
</dbReference>
<keyword evidence="5" id="KW-0804">Transcription</keyword>
<evidence type="ECO:0000313" key="10">
    <source>
        <dbReference type="EMBL" id="ABF39316.1"/>
    </source>
</evidence>
<dbReference type="InterPro" id="IPR039420">
    <property type="entry name" value="WalR-like"/>
</dbReference>
<dbReference type="InterPro" id="IPR001867">
    <property type="entry name" value="OmpR/PhoB-type_DNA-bd"/>
</dbReference>
<dbReference type="GO" id="GO:0006355">
    <property type="term" value="P:regulation of DNA-templated transcription"/>
    <property type="evidence" value="ECO:0007669"/>
    <property type="project" value="InterPro"/>
</dbReference>
<dbReference type="Pfam" id="PF00486">
    <property type="entry name" value="Trans_reg_C"/>
    <property type="match status" value="1"/>
</dbReference>
<dbReference type="SMART" id="SM00862">
    <property type="entry name" value="Trans_reg_C"/>
    <property type="match status" value="1"/>
</dbReference>
<keyword evidence="2" id="KW-0902">Two-component regulatory system</keyword>
<evidence type="ECO:0000256" key="7">
    <source>
        <dbReference type="PROSITE-ProRule" id="PRU01091"/>
    </source>
</evidence>
<dbReference type="FunFam" id="1.10.10.10:FF:000005">
    <property type="entry name" value="Two-component system response regulator"/>
    <property type="match status" value="1"/>
</dbReference>
<dbReference type="STRING" id="204669.Acid345_0311"/>
<reference evidence="10 11" key="1">
    <citation type="journal article" date="2009" name="Appl. Environ. Microbiol.">
        <title>Three genomes from the phylum Acidobacteria provide insight into the lifestyles of these microorganisms in soils.</title>
        <authorList>
            <person name="Ward N.L."/>
            <person name="Challacombe J.F."/>
            <person name="Janssen P.H."/>
            <person name="Henrissat B."/>
            <person name="Coutinho P.M."/>
            <person name="Wu M."/>
            <person name="Xie G."/>
            <person name="Haft D.H."/>
            <person name="Sait M."/>
            <person name="Badger J."/>
            <person name="Barabote R.D."/>
            <person name="Bradley B."/>
            <person name="Brettin T.S."/>
            <person name="Brinkac L.M."/>
            <person name="Bruce D."/>
            <person name="Creasy T."/>
            <person name="Daugherty S.C."/>
            <person name="Davidsen T.M."/>
            <person name="DeBoy R.T."/>
            <person name="Detter J.C."/>
            <person name="Dodson R.J."/>
            <person name="Durkin A.S."/>
            <person name="Ganapathy A."/>
            <person name="Gwinn-Giglio M."/>
            <person name="Han C.S."/>
            <person name="Khouri H."/>
            <person name="Kiss H."/>
            <person name="Kothari S.P."/>
            <person name="Madupu R."/>
            <person name="Nelson K.E."/>
            <person name="Nelson W.C."/>
            <person name="Paulsen I."/>
            <person name="Penn K."/>
            <person name="Ren Q."/>
            <person name="Rosovitz M.J."/>
            <person name="Selengut J.D."/>
            <person name="Shrivastava S."/>
            <person name="Sullivan S.A."/>
            <person name="Tapia R."/>
            <person name="Thompson L.S."/>
            <person name="Watkins K.L."/>
            <person name="Yang Q."/>
            <person name="Yu C."/>
            <person name="Zafar N."/>
            <person name="Zhou L."/>
            <person name="Kuske C.R."/>
        </authorList>
    </citation>
    <scope>NUCLEOTIDE SEQUENCE [LARGE SCALE GENOMIC DNA]</scope>
    <source>
        <strain evidence="10 11">Ellin345</strain>
    </source>
</reference>
<dbReference type="EnsemblBacteria" id="ABF39316">
    <property type="protein sequence ID" value="ABF39316"/>
    <property type="gene ID" value="Acid345_0311"/>
</dbReference>
<evidence type="ECO:0000256" key="6">
    <source>
        <dbReference type="PROSITE-ProRule" id="PRU00169"/>
    </source>
</evidence>
<protein>
    <submittedName>
        <fullName evidence="10">Two component transcriptional regulator, winged helix family</fullName>
    </submittedName>
</protein>
<name>Q1IUY4_KORVE</name>
<dbReference type="InterPro" id="IPR036388">
    <property type="entry name" value="WH-like_DNA-bd_sf"/>
</dbReference>
<dbReference type="PANTHER" id="PTHR48111">
    <property type="entry name" value="REGULATOR OF RPOS"/>
    <property type="match status" value="1"/>
</dbReference>
<dbReference type="PROSITE" id="PS51755">
    <property type="entry name" value="OMPR_PHOB"/>
    <property type="match status" value="1"/>
</dbReference>
<gene>
    <name evidence="10" type="ordered locus">Acid345_0311</name>
</gene>
<evidence type="ECO:0000259" key="8">
    <source>
        <dbReference type="PROSITE" id="PS50110"/>
    </source>
</evidence>
<dbReference type="Gene3D" id="3.40.50.2300">
    <property type="match status" value="1"/>
</dbReference>
<dbReference type="GO" id="GO:0005829">
    <property type="term" value="C:cytosol"/>
    <property type="evidence" value="ECO:0007669"/>
    <property type="project" value="TreeGrafter"/>
</dbReference>
<keyword evidence="4 7" id="KW-0238">DNA-binding</keyword>
<dbReference type="Pfam" id="PF00072">
    <property type="entry name" value="Response_reg"/>
    <property type="match status" value="1"/>
</dbReference>
<dbReference type="FunFam" id="3.40.50.2300:FF:000001">
    <property type="entry name" value="DNA-binding response regulator PhoB"/>
    <property type="match status" value="1"/>
</dbReference>
<dbReference type="InterPro" id="IPR011006">
    <property type="entry name" value="CheY-like_superfamily"/>
</dbReference>
<sequence>MRILVAEDEKRLLELLRNGLAEEGHSVITSMNGVDALDIAMSGEFDALLLDVMLPGMDGFEVARRLRHKGRQVPILMLTARDAESDIIRGLDNGADDYVTKPFSFSELLARLRAVTRRTGPHRSSTLVCEDLTLDSASHEVFRGDRPIHLTRTEFLLLQKLMQNAGRPVSRQSLIGNVWGYDRAIENNTLDAFIRLLRQKVDTQGHPKLIQTVRGFGYSARKLSGDDQEFES</sequence>